<dbReference type="GO" id="GO:0003998">
    <property type="term" value="F:acylphosphatase activity"/>
    <property type="evidence" value="ECO:0007669"/>
    <property type="project" value="UniProtKB-EC"/>
</dbReference>
<protein>
    <recommendedName>
        <fullName evidence="2 4">acylphosphatase</fullName>
        <ecNumber evidence="2 4">3.6.1.7</ecNumber>
    </recommendedName>
</protein>
<dbReference type="EMBL" id="FNZA01000005">
    <property type="protein sequence ID" value="SEJ27978.1"/>
    <property type="molecule type" value="Genomic_DNA"/>
</dbReference>
<evidence type="ECO:0000256" key="3">
    <source>
        <dbReference type="ARBA" id="ARBA00047645"/>
    </source>
</evidence>
<dbReference type="OrthoDB" id="9808093at2"/>
<evidence type="ECO:0000256" key="4">
    <source>
        <dbReference type="PROSITE-ProRule" id="PRU00520"/>
    </source>
</evidence>
<organism evidence="7 8">
    <name type="scientific">Deinococcus reticulitermitis</name>
    <dbReference type="NCBI Taxonomy" id="856736"/>
    <lineage>
        <taxon>Bacteria</taxon>
        <taxon>Thermotogati</taxon>
        <taxon>Deinococcota</taxon>
        <taxon>Deinococci</taxon>
        <taxon>Deinococcales</taxon>
        <taxon>Deinococcaceae</taxon>
        <taxon>Deinococcus</taxon>
    </lineage>
</organism>
<evidence type="ECO:0000313" key="8">
    <source>
        <dbReference type="Proteomes" id="UP000199223"/>
    </source>
</evidence>
<dbReference type="InterPro" id="IPR036046">
    <property type="entry name" value="Acylphosphatase-like_dom_sf"/>
</dbReference>
<evidence type="ECO:0000256" key="2">
    <source>
        <dbReference type="ARBA" id="ARBA00012150"/>
    </source>
</evidence>
<dbReference type="InterPro" id="IPR001792">
    <property type="entry name" value="Acylphosphatase-like_dom"/>
</dbReference>
<evidence type="ECO:0000313" key="7">
    <source>
        <dbReference type="EMBL" id="SEJ27978.1"/>
    </source>
</evidence>
<dbReference type="PROSITE" id="PS00150">
    <property type="entry name" value="ACYLPHOSPHATASE_1"/>
    <property type="match status" value="1"/>
</dbReference>
<dbReference type="PANTHER" id="PTHR47268">
    <property type="entry name" value="ACYLPHOSPHATASE"/>
    <property type="match status" value="1"/>
</dbReference>
<feature type="active site" evidence="4">
    <location>
        <position position="17"/>
    </location>
</feature>
<keyword evidence="8" id="KW-1185">Reference proteome</keyword>
<proteinExistence type="inferred from homology"/>
<feature type="active site" evidence="4">
    <location>
        <position position="35"/>
    </location>
</feature>
<reference evidence="8" key="1">
    <citation type="submission" date="2016-10" db="EMBL/GenBank/DDBJ databases">
        <authorList>
            <person name="Varghese N."/>
            <person name="Submissions S."/>
        </authorList>
    </citation>
    <scope>NUCLEOTIDE SEQUENCE [LARGE SCALE GENOMIC DNA]</scope>
    <source>
        <strain evidence="8">CGMCC 1.10218</strain>
    </source>
</reference>
<dbReference type="NCBIfam" id="NF011007">
    <property type="entry name" value="PRK14433.1"/>
    <property type="match status" value="1"/>
</dbReference>
<dbReference type="SUPFAM" id="SSF54975">
    <property type="entry name" value="Acylphosphatase/BLUF domain-like"/>
    <property type="match status" value="1"/>
</dbReference>
<evidence type="ECO:0000256" key="1">
    <source>
        <dbReference type="ARBA" id="ARBA00005614"/>
    </source>
</evidence>
<dbReference type="RefSeq" id="WP_092264172.1">
    <property type="nucleotide sequence ID" value="NZ_FNZA01000005.1"/>
</dbReference>
<sequence>MRLTALISGQVQGVGFRRYVQRQARDLNLSGYAENLIDGRVEVVAEGTEADLHRLLHWLRRGPPHARVEDVQTQYSEATGIRDFHVY</sequence>
<feature type="domain" description="Acylphosphatase-like" evidence="6">
    <location>
        <begin position="2"/>
        <end position="87"/>
    </location>
</feature>
<dbReference type="EC" id="3.6.1.7" evidence="2 4"/>
<evidence type="ECO:0000256" key="5">
    <source>
        <dbReference type="RuleBase" id="RU004168"/>
    </source>
</evidence>
<evidence type="ECO:0000259" key="6">
    <source>
        <dbReference type="PROSITE" id="PS51160"/>
    </source>
</evidence>
<gene>
    <name evidence="7" type="ORF">SAMN04488058_105198</name>
</gene>
<dbReference type="AlphaFoldDB" id="A0A1H6XFT7"/>
<dbReference type="STRING" id="856736.SAMN04488058_105198"/>
<dbReference type="InterPro" id="IPR020456">
    <property type="entry name" value="Acylphosphatase"/>
</dbReference>
<accession>A0A1H6XFT7</accession>
<keyword evidence="4" id="KW-0378">Hydrolase</keyword>
<dbReference type="Pfam" id="PF00708">
    <property type="entry name" value="Acylphosphatase"/>
    <property type="match status" value="1"/>
</dbReference>
<dbReference type="InterPro" id="IPR017968">
    <property type="entry name" value="Acylphosphatase_CS"/>
</dbReference>
<dbReference type="PANTHER" id="PTHR47268:SF4">
    <property type="entry name" value="ACYLPHOSPHATASE"/>
    <property type="match status" value="1"/>
</dbReference>
<name>A0A1H6XFT7_9DEIO</name>
<comment type="catalytic activity">
    <reaction evidence="3 4">
        <text>an acyl phosphate + H2O = a carboxylate + phosphate + H(+)</text>
        <dbReference type="Rhea" id="RHEA:14965"/>
        <dbReference type="ChEBI" id="CHEBI:15377"/>
        <dbReference type="ChEBI" id="CHEBI:15378"/>
        <dbReference type="ChEBI" id="CHEBI:29067"/>
        <dbReference type="ChEBI" id="CHEBI:43474"/>
        <dbReference type="ChEBI" id="CHEBI:59918"/>
        <dbReference type="EC" id="3.6.1.7"/>
    </reaction>
</comment>
<dbReference type="Proteomes" id="UP000199223">
    <property type="component" value="Unassembled WGS sequence"/>
</dbReference>
<dbReference type="PROSITE" id="PS51160">
    <property type="entry name" value="ACYLPHOSPHATASE_3"/>
    <property type="match status" value="1"/>
</dbReference>
<comment type="similarity">
    <text evidence="1 5">Belongs to the acylphosphatase family.</text>
</comment>
<dbReference type="Gene3D" id="3.30.70.100">
    <property type="match status" value="1"/>
</dbReference>